<dbReference type="EMBL" id="BAABJQ010000014">
    <property type="protein sequence ID" value="GAA5190837.1"/>
    <property type="molecule type" value="Genomic_DNA"/>
</dbReference>
<keyword evidence="2" id="KW-1185">Reference proteome</keyword>
<proteinExistence type="predicted"/>
<protein>
    <submittedName>
        <fullName evidence="1">Uncharacterized protein</fullName>
    </submittedName>
</protein>
<evidence type="ECO:0000313" key="1">
    <source>
        <dbReference type="EMBL" id="GAA5190837.1"/>
    </source>
</evidence>
<sequence>MIHGTEDPIFPVPHGEALAARIPSARLHVVPGMGHGLFAPGLADRIADLIIAHTAA</sequence>
<evidence type="ECO:0000313" key="2">
    <source>
        <dbReference type="Proteomes" id="UP001501570"/>
    </source>
</evidence>
<reference evidence="2" key="1">
    <citation type="journal article" date="2019" name="Int. J. Syst. Evol. Microbiol.">
        <title>The Global Catalogue of Microorganisms (GCM) 10K type strain sequencing project: providing services to taxonomists for standard genome sequencing and annotation.</title>
        <authorList>
            <consortium name="The Broad Institute Genomics Platform"/>
            <consortium name="The Broad Institute Genome Sequencing Center for Infectious Disease"/>
            <person name="Wu L."/>
            <person name="Ma J."/>
        </authorList>
    </citation>
    <scope>NUCLEOTIDE SEQUENCE [LARGE SCALE GENOMIC DNA]</scope>
    <source>
        <strain evidence="2">JCM 18304</strain>
    </source>
</reference>
<comment type="caution">
    <text evidence="1">The sequence shown here is derived from an EMBL/GenBank/DDBJ whole genome shotgun (WGS) entry which is preliminary data.</text>
</comment>
<name>A0ABP9S4T1_9ACTN</name>
<dbReference type="InterPro" id="IPR029058">
    <property type="entry name" value="AB_hydrolase_fold"/>
</dbReference>
<dbReference type="Proteomes" id="UP001501570">
    <property type="component" value="Unassembled WGS sequence"/>
</dbReference>
<organism evidence="1 2">
    <name type="scientific">Rugosimonospora acidiphila</name>
    <dbReference type="NCBI Taxonomy" id="556531"/>
    <lineage>
        <taxon>Bacteria</taxon>
        <taxon>Bacillati</taxon>
        <taxon>Actinomycetota</taxon>
        <taxon>Actinomycetes</taxon>
        <taxon>Micromonosporales</taxon>
        <taxon>Micromonosporaceae</taxon>
        <taxon>Rugosimonospora</taxon>
    </lineage>
</organism>
<dbReference type="SUPFAM" id="SSF53474">
    <property type="entry name" value="alpha/beta-Hydrolases"/>
    <property type="match status" value="1"/>
</dbReference>
<dbReference type="RefSeq" id="WP_345632864.1">
    <property type="nucleotide sequence ID" value="NZ_BAABJQ010000014.1"/>
</dbReference>
<gene>
    <name evidence="1" type="ORF">GCM10023322_46900</name>
</gene>
<accession>A0ABP9S4T1</accession>
<dbReference type="Gene3D" id="3.40.50.1820">
    <property type="entry name" value="alpha/beta hydrolase"/>
    <property type="match status" value="1"/>
</dbReference>